<sequence length="118" mass="13015">MGRKSLSRRTFRCLPSNGGSNHSLRGSDHSLTSQSVPPMLVRGKIGVGTRGRRLRQGTAVFVDCEGTAVVADSVGRRIHVTGLFIKRSSIMAVCDRNAYNSQLNIYCHLQKPAEEEWD</sequence>
<feature type="compositionally biased region" description="Basic residues" evidence="1">
    <location>
        <begin position="1"/>
        <end position="11"/>
    </location>
</feature>
<accession>A0A3P8EXV3</accession>
<evidence type="ECO:0000313" key="2">
    <source>
        <dbReference type="EMBL" id="VDP12116.1"/>
    </source>
</evidence>
<feature type="region of interest" description="Disordered" evidence="1">
    <location>
        <begin position="1"/>
        <end position="35"/>
    </location>
</feature>
<dbReference type="EMBL" id="UZAH01030778">
    <property type="protein sequence ID" value="VDP12116.1"/>
    <property type="molecule type" value="Genomic_DNA"/>
</dbReference>
<feature type="compositionally biased region" description="Polar residues" evidence="1">
    <location>
        <begin position="17"/>
        <end position="35"/>
    </location>
</feature>
<keyword evidence="3" id="KW-1185">Reference proteome</keyword>
<dbReference type="AlphaFoldDB" id="A0A183G9G1"/>
<reference evidence="4" key="2">
    <citation type="submission" date="2019-09" db="UniProtKB">
        <authorList>
            <consortium name="WormBaseParasite"/>
        </authorList>
    </citation>
    <scope>IDENTIFICATION</scope>
</reference>
<dbReference type="Proteomes" id="UP000050761">
    <property type="component" value="Unassembled WGS sequence"/>
</dbReference>
<evidence type="ECO:0000313" key="3">
    <source>
        <dbReference type="Proteomes" id="UP000050761"/>
    </source>
</evidence>
<reference evidence="2 3" key="1">
    <citation type="submission" date="2018-11" db="EMBL/GenBank/DDBJ databases">
        <authorList>
            <consortium name="Pathogen Informatics"/>
        </authorList>
    </citation>
    <scope>NUCLEOTIDE SEQUENCE [LARGE SCALE GENOMIC DNA]</scope>
</reference>
<protein>
    <submittedName>
        <fullName evidence="4">Late endosomal/lysosomal adaptor and MAPK and MTOR activator 5</fullName>
    </submittedName>
</protein>
<organism evidence="3 4">
    <name type="scientific">Heligmosomoides polygyrus</name>
    <name type="common">Parasitic roundworm</name>
    <dbReference type="NCBI Taxonomy" id="6339"/>
    <lineage>
        <taxon>Eukaryota</taxon>
        <taxon>Metazoa</taxon>
        <taxon>Ecdysozoa</taxon>
        <taxon>Nematoda</taxon>
        <taxon>Chromadorea</taxon>
        <taxon>Rhabditida</taxon>
        <taxon>Rhabditina</taxon>
        <taxon>Rhabditomorpha</taxon>
        <taxon>Strongyloidea</taxon>
        <taxon>Heligmosomidae</taxon>
        <taxon>Heligmosomoides</taxon>
    </lineage>
</organism>
<proteinExistence type="predicted"/>
<gene>
    <name evidence="2" type="ORF">HPBE_LOCUS18577</name>
</gene>
<name>A0A183G9G1_HELPZ</name>
<evidence type="ECO:0000256" key="1">
    <source>
        <dbReference type="SAM" id="MobiDB-lite"/>
    </source>
</evidence>
<dbReference type="WBParaSite" id="HPBE_0001857801-mRNA-1">
    <property type="protein sequence ID" value="HPBE_0001857801-mRNA-1"/>
    <property type="gene ID" value="HPBE_0001857801"/>
</dbReference>
<evidence type="ECO:0000313" key="4">
    <source>
        <dbReference type="WBParaSite" id="HPBE_0001857801-mRNA-1"/>
    </source>
</evidence>
<accession>A0A183G9G1</accession>